<evidence type="ECO:0000313" key="6">
    <source>
        <dbReference type="EMBL" id="HIT47492.1"/>
    </source>
</evidence>
<accession>A0A9D1GQP7</accession>
<feature type="region of interest" description="Disordered" evidence="1">
    <location>
        <begin position="848"/>
        <end position="876"/>
    </location>
</feature>
<gene>
    <name evidence="6" type="ORF">IAC35_06515</name>
</gene>
<comment type="caution">
    <text evidence="6">The sequence shown here is derived from an EMBL/GenBank/DDBJ whole genome shotgun (WGS) entry which is preliminary data.</text>
</comment>
<organism evidence="6 7">
    <name type="scientific">Candidatus Cryptobacteroides merdipullorum</name>
    <dbReference type="NCBI Taxonomy" id="2840771"/>
    <lineage>
        <taxon>Bacteria</taxon>
        <taxon>Pseudomonadati</taxon>
        <taxon>Bacteroidota</taxon>
        <taxon>Bacteroidia</taxon>
        <taxon>Bacteroidales</taxon>
        <taxon>Candidatus Cryptobacteroides</taxon>
    </lineage>
</organism>
<evidence type="ECO:0000313" key="7">
    <source>
        <dbReference type="Proteomes" id="UP000886881"/>
    </source>
</evidence>
<evidence type="ECO:0000256" key="1">
    <source>
        <dbReference type="SAM" id="MobiDB-lite"/>
    </source>
</evidence>
<feature type="domain" description="PcRGLX/YetA-like central beta-sandwich" evidence="4">
    <location>
        <begin position="118"/>
        <end position="465"/>
    </location>
</feature>
<feature type="domain" description="PcRGLX/YetA-like C-terminal alpha/alpha toroid" evidence="5">
    <location>
        <begin position="472"/>
        <end position="912"/>
    </location>
</feature>
<dbReference type="InterPro" id="IPR048331">
    <property type="entry name" value="PcRGLX/YetA_3rd"/>
</dbReference>
<keyword evidence="2" id="KW-0732">Signal</keyword>
<evidence type="ECO:0000259" key="4">
    <source>
        <dbReference type="Pfam" id="PF21345"/>
    </source>
</evidence>
<evidence type="ECO:0000259" key="3">
    <source>
        <dbReference type="Pfam" id="PF19501"/>
    </source>
</evidence>
<dbReference type="Proteomes" id="UP000886881">
    <property type="component" value="Unassembled WGS sequence"/>
</dbReference>
<sequence>MKRIFFVFLLLLSSVSVRAEQIEVRNLEGRESRLLQGSSWGIPFKKGEVPQNSTFLVTDSSGVPVPSDSRTLAFWPDGSLKWVGFSAVTSGEDRLTVNVGVRRGKPAMYPERGIATMTDGGVRVNTGVIDCVFPSEGSSVIRDIRIGGREIVSEARLVAVLECRDGERAVNYEDFESRIDSVRLCRNTPVQAAVKISGKHRSVSGDREWLPFTLYCTMYKGVPSISVTHTFRFDSDGREDFVKGLGFRLYVPFREEVHNRHVRFAGDGLDGAGFWCQPVRLAPGYRPSAGRVFVDSYQEYLRGARLPDASELSESERAALETCPVWGDMRLVQNNPNSYSISKRTSPESSWVHYVDGGRSLGGALLGDSSGSVFLGIRNFWQSYPSALYVDDAGSDEGCLTAWLWSPGAEAMDMRHYDTVGHDLKINYEDYKEGWESPYGVGRRSDLELRLFDAVPDNAELLEVARAVQKPVQFSCTPEYFHEVEAFGDYWGLPDFSNPLCAEIERRLDMTLEYYKEQVDSRSWYGFWNYGDVMHNYDFTRHDWRYDIGGWAWNNIELAPNVLLWTCFLRTGREDIWTMAEAMEKHSSEVDVHHIGRFAPLGSRHNVTHWGDGCKQPRIEYAAMKRYLYYLTGGDMRTGELMTEQLGAEKAYDYARRVSTWGAVSGTYIRSSLNDWAYYAGNWMLEWERTGNEYYRDRLLNSMKDIVALGSLSGRLAFDYFDPETGRFMVYLKEDPEYRGTVDAPESDFAPAASLSRSRLERIVGYRLGNVRGDTFSTLFGAPELLTDIRATVDYPEFWELADNSFRDISDVDGGRMTGPRMAAWVCDSENDAELGTLAWRNLLDRGRTDKESDGTPVSEIEKPRTVTGPDLVKPASDPYFMGRTAGWQRHTPSTVQWLLNAIEVMNWAGEYVPEECE</sequence>
<dbReference type="AlphaFoldDB" id="A0A9D1GQP7"/>
<evidence type="ECO:0000259" key="5">
    <source>
        <dbReference type="Pfam" id="PF21346"/>
    </source>
</evidence>
<dbReference type="InterPro" id="IPR048330">
    <property type="entry name" value="PcRGLX/YetA_2nd"/>
</dbReference>
<dbReference type="InterPro" id="IPR045793">
    <property type="entry name" value="PcRGLX/YetA-like"/>
</dbReference>
<feature type="signal peptide" evidence="2">
    <location>
        <begin position="1"/>
        <end position="19"/>
    </location>
</feature>
<dbReference type="Pfam" id="PF19501">
    <property type="entry name" value="PcRGLX_1st"/>
    <property type="match status" value="1"/>
</dbReference>
<evidence type="ECO:0000256" key="2">
    <source>
        <dbReference type="SAM" id="SignalP"/>
    </source>
</evidence>
<protein>
    <recommendedName>
        <fullName evidence="8">Tat pathway signal sequence domain protein</fullName>
    </recommendedName>
</protein>
<feature type="domain" description="PcRGLX/YetA-like N-terminal RIFT barrel" evidence="3">
    <location>
        <begin position="21"/>
        <end position="93"/>
    </location>
</feature>
<proteinExistence type="predicted"/>
<reference evidence="6" key="1">
    <citation type="submission" date="2020-10" db="EMBL/GenBank/DDBJ databases">
        <authorList>
            <person name="Gilroy R."/>
        </authorList>
    </citation>
    <scope>NUCLEOTIDE SEQUENCE</scope>
    <source>
        <strain evidence="6">ChiHecec2B26-709</strain>
    </source>
</reference>
<feature type="compositionally biased region" description="Basic and acidic residues" evidence="1">
    <location>
        <begin position="848"/>
        <end position="865"/>
    </location>
</feature>
<dbReference type="PANTHER" id="PTHR40081:SF1">
    <property type="entry name" value="TAT PATHWAY SIGNAL SEQUENCE DOMAIN PROTEIN"/>
    <property type="match status" value="1"/>
</dbReference>
<name>A0A9D1GQP7_9BACT</name>
<dbReference type="Pfam" id="PF21345">
    <property type="entry name" value="PcRGLX_2nd"/>
    <property type="match status" value="1"/>
</dbReference>
<dbReference type="Pfam" id="PF21346">
    <property type="entry name" value="PcRGLX_3rd"/>
    <property type="match status" value="1"/>
</dbReference>
<feature type="chain" id="PRO_5039500334" description="Tat pathway signal sequence domain protein" evidence="2">
    <location>
        <begin position="20"/>
        <end position="918"/>
    </location>
</feature>
<reference evidence="6" key="2">
    <citation type="journal article" date="2021" name="PeerJ">
        <title>Extensive microbial diversity within the chicken gut microbiome revealed by metagenomics and culture.</title>
        <authorList>
            <person name="Gilroy R."/>
            <person name="Ravi A."/>
            <person name="Getino M."/>
            <person name="Pursley I."/>
            <person name="Horton D.L."/>
            <person name="Alikhan N.F."/>
            <person name="Baker D."/>
            <person name="Gharbi K."/>
            <person name="Hall N."/>
            <person name="Watson M."/>
            <person name="Adriaenssens E.M."/>
            <person name="Foster-Nyarko E."/>
            <person name="Jarju S."/>
            <person name="Secka A."/>
            <person name="Antonio M."/>
            <person name="Oren A."/>
            <person name="Chaudhuri R.R."/>
            <person name="La Ragione R."/>
            <person name="Hildebrand F."/>
            <person name="Pallen M.J."/>
        </authorList>
    </citation>
    <scope>NUCLEOTIDE SEQUENCE</scope>
    <source>
        <strain evidence="6">ChiHecec2B26-709</strain>
    </source>
</reference>
<dbReference type="EMBL" id="DVLC01000121">
    <property type="protein sequence ID" value="HIT47492.1"/>
    <property type="molecule type" value="Genomic_DNA"/>
</dbReference>
<evidence type="ECO:0008006" key="8">
    <source>
        <dbReference type="Google" id="ProtNLM"/>
    </source>
</evidence>
<dbReference type="InterPro" id="IPR048329">
    <property type="entry name" value="PcRGLX_1st"/>
</dbReference>
<dbReference type="PANTHER" id="PTHR40081">
    <property type="entry name" value="CONCANAVALIN A-LIKE LECTIN/GLUCANASE"/>
    <property type="match status" value="1"/>
</dbReference>